<evidence type="ECO:0000256" key="3">
    <source>
        <dbReference type="ARBA" id="ARBA00023163"/>
    </source>
</evidence>
<accession>A0A411YHZ4</accession>
<keyword evidence="6" id="KW-1185">Reference proteome</keyword>
<evidence type="ECO:0000256" key="1">
    <source>
        <dbReference type="ARBA" id="ARBA00023015"/>
    </source>
</evidence>
<dbReference type="Pfam" id="PF00392">
    <property type="entry name" value="GntR"/>
    <property type="match status" value="1"/>
</dbReference>
<dbReference type="RefSeq" id="WP_131155853.1">
    <property type="nucleotide sequence ID" value="NZ_CP036402.1"/>
</dbReference>
<evidence type="ECO:0000256" key="2">
    <source>
        <dbReference type="ARBA" id="ARBA00023125"/>
    </source>
</evidence>
<dbReference type="InterPro" id="IPR036388">
    <property type="entry name" value="WH-like_DNA-bd_sf"/>
</dbReference>
<dbReference type="InterPro" id="IPR000524">
    <property type="entry name" value="Tscrpt_reg_HTH_GntR"/>
</dbReference>
<dbReference type="CDD" id="cd07377">
    <property type="entry name" value="WHTH_GntR"/>
    <property type="match status" value="1"/>
</dbReference>
<evidence type="ECO:0000259" key="4">
    <source>
        <dbReference type="PROSITE" id="PS50949"/>
    </source>
</evidence>
<dbReference type="InterPro" id="IPR008920">
    <property type="entry name" value="TF_FadR/GntR_C"/>
</dbReference>
<protein>
    <submittedName>
        <fullName evidence="5">FadR family transcriptional regulator</fullName>
    </submittedName>
</protein>
<dbReference type="PRINTS" id="PR00035">
    <property type="entry name" value="HTHGNTR"/>
</dbReference>
<evidence type="ECO:0000313" key="6">
    <source>
        <dbReference type="Proteomes" id="UP000291469"/>
    </source>
</evidence>
<dbReference type="InterPro" id="IPR036390">
    <property type="entry name" value="WH_DNA-bd_sf"/>
</dbReference>
<keyword evidence="1" id="KW-0805">Transcription regulation</keyword>
<dbReference type="KEGG" id="erz:ER308_15630"/>
<name>A0A411YHZ4_9ACTN</name>
<dbReference type="PROSITE" id="PS50949">
    <property type="entry name" value="HTH_GNTR"/>
    <property type="match status" value="1"/>
</dbReference>
<reference evidence="5 6" key="1">
    <citation type="submission" date="2019-01" db="EMBL/GenBank/DDBJ databases">
        <title>Egibacter rhizosphaerae EGI 80759T.</title>
        <authorList>
            <person name="Chen D.-D."/>
            <person name="Tian Y."/>
            <person name="Jiao J.-Y."/>
            <person name="Zhang X.-T."/>
            <person name="Zhang Y.-G."/>
            <person name="Zhang Y."/>
            <person name="Xiao M."/>
            <person name="Shu W.-S."/>
            <person name="Li W.-J."/>
        </authorList>
    </citation>
    <scope>NUCLEOTIDE SEQUENCE [LARGE SCALE GENOMIC DNA]</scope>
    <source>
        <strain evidence="5 6">EGI 80759</strain>
    </source>
</reference>
<dbReference type="SMART" id="SM00895">
    <property type="entry name" value="FCD"/>
    <property type="match status" value="1"/>
</dbReference>
<dbReference type="PANTHER" id="PTHR43537">
    <property type="entry name" value="TRANSCRIPTIONAL REGULATOR, GNTR FAMILY"/>
    <property type="match status" value="1"/>
</dbReference>
<dbReference type="SMART" id="SM00345">
    <property type="entry name" value="HTH_GNTR"/>
    <property type="match status" value="1"/>
</dbReference>
<keyword evidence="3" id="KW-0804">Transcription</keyword>
<dbReference type="AlphaFoldDB" id="A0A411YHZ4"/>
<dbReference type="Pfam" id="PF07729">
    <property type="entry name" value="FCD"/>
    <property type="match status" value="1"/>
</dbReference>
<gene>
    <name evidence="5" type="ORF">ER308_15630</name>
</gene>
<feature type="domain" description="HTH gntR-type" evidence="4">
    <location>
        <begin position="17"/>
        <end position="85"/>
    </location>
</feature>
<dbReference type="GO" id="GO:0003700">
    <property type="term" value="F:DNA-binding transcription factor activity"/>
    <property type="evidence" value="ECO:0007669"/>
    <property type="project" value="InterPro"/>
</dbReference>
<organism evidence="5 6">
    <name type="scientific">Egibacter rhizosphaerae</name>
    <dbReference type="NCBI Taxonomy" id="1670831"/>
    <lineage>
        <taxon>Bacteria</taxon>
        <taxon>Bacillati</taxon>
        <taxon>Actinomycetota</taxon>
        <taxon>Nitriliruptoria</taxon>
        <taxon>Egibacterales</taxon>
        <taxon>Egibacteraceae</taxon>
        <taxon>Egibacter</taxon>
    </lineage>
</organism>
<dbReference type="Proteomes" id="UP000291469">
    <property type="component" value="Chromosome"/>
</dbReference>
<dbReference type="SUPFAM" id="SSF48008">
    <property type="entry name" value="GntR ligand-binding domain-like"/>
    <property type="match status" value="1"/>
</dbReference>
<keyword evidence="2" id="KW-0238">DNA-binding</keyword>
<dbReference type="OrthoDB" id="9784718at2"/>
<dbReference type="InterPro" id="IPR011711">
    <property type="entry name" value="GntR_C"/>
</dbReference>
<sequence length="249" mass="27656">MSEYDDLLQSLRPLRPTGLADSVTSQLQELILSKGLDPGERLPSERDLAERLGTSRAIITQALRTLSLMGFVEVRPGSGAYVTRNPGTMFTTAMEMLIRSQGGSLSEIADLRFWLEEVGASKAMKSAEAEVASDLESAFARLEANDGNVSEWMAADTIFHATLVRASGNLYLNQVYEAVHSAMVTELYKEWVERDVVPAWLRDDARGQQVELHRPILQAVKDGDAVELQHALRQHHESVHAHLHQRAAR</sequence>
<dbReference type="GO" id="GO:0003677">
    <property type="term" value="F:DNA binding"/>
    <property type="evidence" value="ECO:0007669"/>
    <property type="project" value="UniProtKB-KW"/>
</dbReference>
<dbReference type="Gene3D" id="1.20.120.530">
    <property type="entry name" value="GntR ligand-binding domain-like"/>
    <property type="match status" value="1"/>
</dbReference>
<dbReference type="PANTHER" id="PTHR43537:SF5">
    <property type="entry name" value="UXU OPERON TRANSCRIPTIONAL REGULATOR"/>
    <property type="match status" value="1"/>
</dbReference>
<dbReference type="SUPFAM" id="SSF46785">
    <property type="entry name" value="Winged helix' DNA-binding domain"/>
    <property type="match status" value="1"/>
</dbReference>
<dbReference type="EMBL" id="CP036402">
    <property type="protein sequence ID" value="QBI20860.1"/>
    <property type="molecule type" value="Genomic_DNA"/>
</dbReference>
<dbReference type="Gene3D" id="1.10.10.10">
    <property type="entry name" value="Winged helix-like DNA-binding domain superfamily/Winged helix DNA-binding domain"/>
    <property type="match status" value="1"/>
</dbReference>
<evidence type="ECO:0000313" key="5">
    <source>
        <dbReference type="EMBL" id="QBI20860.1"/>
    </source>
</evidence>
<proteinExistence type="predicted"/>